<accession>A0AC35TYF3</accession>
<name>A0AC35TYF3_9BILA</name>
<organism evidence="1 2">
    <name type="scientific">Rhabditophanes sp. KR3021</name>
    <dbReference type="NCBI Taxonomy" id="114890"/>
    <lineage>
        <taxon>Eukaryota</taxon>
        <taxon>Metazoa</taxon>
        <taxon>Ecdysozoa</taxon>
        <taxon>Nematoda</taxon>
        <taxon>Chromadorea</taxon>
        <taxon>Rhabditida</taxon>
        <taxon>Tylenchina</taxon>
        <taxon>Panagrolaimomorpha</taxon>
        <taxon>Strongyloidoidea</taxon>
        <taxon>Alloionematidae</taxon>
        <taxon>Rhabditophanes</taxon>
    </lineage>
</organism>
<evidence type="ECO:0000313" key="2">
    <source>
        <dbReference type="WBParaSite" id="RSKR_0000570900.1"/>
    </source>
</evidence>
<proteinExistence type="predicted"/>
<dbReference type="Proteomes" id="UP000095286">
    <property type="component" value="Unplaced"/>
</dbReference>
<sequence length="371" mass="43271">MEVNGTESTIDKDQITEFEIYFYVIFGLIGIIFNGLVLFIGLRHVDTHDKPRQIIVMNMTLSDLLACLIYISTRPVLSRAPRVMCYPYYILIFISQFSSCLHLLWLNLDKFIYIKYPLNYYLIVTRRRVLSLCWVTWAVLTALGAVSYSTMDILHPCDGININHYIYLCIVVMYVVIISASFAISAVIYCIATNSRRMEPSARSQLFKRLFFVFSSTTWTFVTILPYRMLYLSSLMMRDWIGRKFSYFFIVLTNLFLYFIVIGIVMNPLVTILTQRLYREKVFYYFKWIVKLCPFIKSSPPSIHENTTVSYSGARRLLSVASALPPTSKVTSPANRKRFNSCIEVPVRDENGRKKYEALRVHHGHFNEVQF</sequence>
<reference evidence="2" key="1">
    <citation type="submission" date="2016-11" db="UniProtKB">
        <authorList>
            <consortium name="WormBaseParasite"/>
        </authorList>
    </citation>
    <scope>IDENTIFICATION</scope>
    <source>
        <strain evidence="2">KR3021</strain>
    </source>
</reference>
<dbReference type="WBParaSite" id="RSKR_0000570900.1">
    <property type="protein sequence ID" value="RSKR_0000570900.1"/>
    <property type="gene ID" value="RSKR_0000570900"/>
</dbReference>
<protein>
    <submittedName>
        <fullName evidence="2">G_PROTEIN_RECEP_F1_2 domain-containing protein</fullName>
    </submittedName>
</protein>
<evidence type="ECO:0000313" key="1">
    <source>
        <dbReference type="Proteomes" id="UP000095286"/>
    </source>
</evidence>